<dbReference type="Proteomes" id="UP000008988">
    <property type="component" value="Unassembled WGS sequence"/>
</dbReference>
<organism evidence="1 2">
    <name type="scientific">Saccharomyces cerevisiae (strain AWRI1631)</name>
    <name type="common">Baker's yeast</name>
    <dbReference type="NCBI Taxonomy" id="545124"/>
    <lineage>
        <taxon>Eukaryota</taxon>
        <taxon>Fungi</taxon>
        <taxon>Dikarya</taxon>
        <taxon>Ascomycota</taxon>
        <taxon>Saccharomycotina</taxon>
        <taxon>Saccharomycetes</taxon>
        <taxon>Saccharomycetales</taxon>
        <taxon>Saccharomycetaceae</taxon>
        <taxon>Saccharomyces</taxon>
    </lineage>
</organism>
<protein>
    <submittedName>
        <fullName evidence="1">Uncharacterized protein</fullName>
    </submittedName>
</protein>
<evidence type="ECO:0000313" key="1">
    <source>
        <dbReference type="EMBL" id="EDZ72637.1"/>
    </source>
</evidence>
<name>B5VHF5_YEAS6</name>
<dbReference type="AlphaFoldDB" id="B5VHF5"/>
<comment type="caution">
    <text evidence="1">The sequence shown here is derived from an EMBL/GenBank/DDBJ whole genome shotgun (WGS) entry which is preliminary data.</text>
</comment>
<proteinExistence type="predicted"/>
<sequence>KLEKISWKWIMKIKIIQWIHEMKQTTKRMKMARPMIILKR</sequence>
<gene>
    <name evidence="1" type="ORF">AWRI1631_50920</name>
</gene>
<dbReference type="EMBL" id="ABSV01000654">
    <property type="protein sequence ID" value="EDZ72637.1"/>
    <property type="molecule type" value="Genomic_DNA"/>
</dbReference>
<accession>B5VHF5</accession>
<reference evidence="1 2" key="1">
    <citation type="journal article" date="2008" name="FEMS Yeast Res.">
        <title>Comparative genome analysis of a Saccharomyces cerevisiae wine strain.</title>
        <authorList>
            <person name="Borneman A.R."/>
            <person name="Forgan A.H."/>
            <person name="Pretorius I.S."/>
            <person name="Chambers P.J."/>
        </authorList>
    </citation>
    <scope>NUCLEOTIDE SEQUENCE [LARGE SCALE GENOMIC DNA]</scope>
    <source>
        <strain evidence="1 2">AWRI1631</strain>
    </source>
</reference>
<feature type="non-terminal residue" evidence="1">
    <location>
        <position position="1"/>
    </location>
</feature>
<evidence type="ECO:0000313" key="2">
    <source>
        <dbReference type="Proteomes" id="UP000008988"/>
    </source>
</evidence>